<dbReference type="Gene3D" id="3.40.50.300">
    <property type="entry name" value="P-loop containing nucleotide triphosphate hydrolases"/>
    <property type="match status" value="1"/>
</dbReference>
<proteinExistence type="predicted"/>
<evidence type="ECO:0000259" key="1">
    <source>
        <dbReference type="Pfam" id="PF13175"/>
    </source>
</evidence>
<dbReference type="PANTHER" id="PTHR43581:SF2">
    <property type="entry name" value="EXCINUCLEASE ATPASE SUBUNIT"/>
    <property type="match status" value="1"/>
</dbReference>
<dbReference type="InterPro" id="IPR041685">
    <property type="entry name" value="AAA_GajA/Old/RecF-like"/>
</dbReference>
<accession>A0A7W1T6Q0</accession>
<dbReference type="PANTHER" id="PTHR43581">
    <property type="entry name" value="ATP/GTP PHOSPHATASE"/>
    <property type="match status" value="1"/>
</dbReference>
<organism evidence="2 3">
    <name type="scientific">Listeria rustica</name>
    <dbReference type="NCBI Taxonomy" id="2713503"/>
    <lineage>
        <taxon>Bacteria</taxon>
        <taxon>Bacillati</taxon>
        <taxon>Bacillota</taxon>
        <taxon>Bacilli</taxon>
        <taxon>Bacillales</taxon>
        <taxon>Listeriaceae</taxon>
        <taxon>Listeria</taxon>
    </lineage>
</organism>
<dbReference type="EMBL" id="JABJVM010000007">
    <property type="protein sequence ID" value="MBA3926399.1"/>
    <property type="molecule type" value="Genomic_DNA"/>
</dbReference>
<sequence length="439" mass="51234">MITFISVKKIFGEFDYDVDLSNKIRIIIGPNGSGKTTFFKIVNAVLSKRHIDLYEFEFEKILIRTNKGNLSIEKTIFTNEQSEAIVNIKYCINDIEVGILEENELPHLSYFARQIPRLSRSRDYVYDIETKEVFTTEDKYLLIEKYANYLPNNFFSIPEAVLTFLENLNVTTIFTDRLQDKQILRGEMGSDLYQATSVEYCLNDIKKKISRYTTDYAEYSRKLDQQFPLEIVRVLNGDKASNLDFEIIEELSDIIGASREKLIKTGLFDINEDKDESYLHNEFDKMNQQTLIVLEKYFKTMKKKMDFLLPFSDKIEMILELFNKKIASSGKVCRTNYKEGFYIENKSKNNTIPFEKLSSGEQHEFIQLYSLIFEVSNGDVILIDEPEISIHVSWQRDYIEDLNKILNGRDNVKVIIATHSAQIVNNYWEDVLDLGAIDK</sequence>
<dbReference type="RefSeq" id="WP_181676561.1">
    <property type="nucleotide sequence ID" value="NZ_JABJVM010000007.1"/>
</dbReference>
<protein>
    <submittedName>
        <fullName evidence="2">AAA family ATPase</fullName>
    </submittedName>
</protein>
<feature type="domain" description="Endonuclease GajA/Old nuclease/RecF-like AAA" evidence="1">
    <location>
        <begin position="11"/>
        <end position="424"/>
    </location>
</feature>
<dbReference type="SUPFAM" id="SSF52540">
    <property type="entry name" value="P-loop containing nucleoside triphosphate hydrolases"/>
    <property type="match status" value="1"/>
</dbReference>
<dbReference type="Pfam" id="PF13175">
    <property type="entry name" value="AAA_15"/>
    <property type="match status" value="1"/>
</dbReference>
<dbReference type="AlphaFoldDB" id="A0A7W1T6Q0"/>
<comment type="caution">
    <text evidence="2">The sequence shown here is derived from an EMBL/GenBank/DDBJ whole genome shotgun (WGS) entry which is preliminary data.</text>
</comment>
<evidence type="ECO:0000313" key="2">
    <source>
        <dbReference type="EMBL" id="MBA3926399.1"/>
    </source>
</evidence>
<gene>
    <name evidence="2" type="ORF">HPK16_08595</name>
</gene>
<name>A0A7W1T6Q0_9LIST</name>
<evidence type="ECO:0000313" key="3">
    <source>
        <dbReference type="Proteomes" id="UP000548787"/>
    </source>
</evidence>
<dbReference type="InterPro" id="IPR051396">
    <property type="entry name" value="Bact_Antivir_Def_Nuclease"/>
</dbReference>
<dbReference type="InterPro" id="IPR027417">
    <property type="entry name" value="P-loop_NTPase"/>
</dbReference>
<keyword evidence="3" id="KW-1185">Reference proteome</keyword>
<reference evidence="2 3" key="1">
    <citation type="submission" date="2020-08" db="EMBL/GenBank/DDBJ databases">
        <title>Listeria ohnekaius sp. nov. and Listeria portnoyii sp. nov. isolated from non-agricultural and natural environments.</title>
        <authorList>
            <person name="Weller D."/>
            <person name="Belias A.M."/>
            <person name="Liao J."/>
            <person name="Guo S."/>
            <person name="Orsi R.H."/>
            <person name="Wiedmann M."/>
        </authorList>
    </citation>
    <scope>NUCLEOTIDE SEQUENCE [LARGE SCALE GENOMIC DNA]</scope>
    <source>
        <strain evidence="2 3">FSL W9-0585</strain>
    </source>
</reference>
<dbReference type="Proteomes" id="UP000548787">
    <property type="component" value="Unassembled WGS sequence"/>
</dbReference>